<dbReference type="EMBL" id="MPDM01000005">
    <property type="protein sequence ID" value="OKL48617.1"/>
    <property type="molecule type" value="Genomic_DNA"/>
</dbReference>
<keyword evidence="4 7" id="KW-0812">Transmembrane</keyword>
<sequence>MSKTRDNQRNVADSHTNTKAARWAAASGFFGAIAEYYDFALYGPAAALFFGPLFFAPLGQKGAVLASLASFGVAYLARPLGAVIFGSVGDRIGRRPALLFSLALMGTATTLIGLLPTYATAGWLAAVLLVLLRITQGLAAGVEQSGSTTLSSEAAPKHKRGVYTSWTMIGVALGWFAGPAVLSRLSASHDLITSGYWRIPFLLAFPLALIALAIRWQVTETKKPSQKDAAKAQQAKKERTPLLVLLREHPANFFRVIGASLHMLVGVTMSVFVVGYAANTMGLEKSAILGALSIAGLSTAFTQPFFAWISDKIGRKPVFIASCLGLAAGLPLLMLSLNTRDTFIITIVFIAFYLVVMAGNVVQASFYPELFPASVRFTGVSVGTQLGLVIVGMSPVIYRSLQGAGTYGWVPPVIFAATCWIIAAVSAYTAKPYVEE</sequence>
<name>A0A1Q5PM54_9ACTO</name>
<reference evidence="10" key="1">
    <citation type="submission" date="2016-11" db="EMBL/GenBank/DDBJ databases">
        <title>Actinomyces gypaetusis sp. nov. isolated from Gypaetus barbatus in Qinghai Tibet Plateau China.</title>
        <authorList>
            <person name="Meng X."/>
        </authorList>
    </citation>
    <scope>NUCLEOTIDE SEQUENCE [LARGE SCALE GENOMIC DNA]</scope>
    <source>
        <strain evidence="10">DSM 15383</strain>
    </source>
</reference>
<keyword evidence="5 7" id="KW-1133">Transmembrane helix</keyword>
<organism evidence="9 10">
    <name type="scientific">Boudabousia marimammalium</name>
    <dbReference type="NCBI Taxonomy" id="156892"/>
    <lineage>
        <taxon>Bacteria</taxon>
        <taxon>Bacillati</taxon>
        <taxon>Actinomycetota</taxon>
        <taxon>Actinomycetes</taxon>
        <taxon>Actinomycetales</taxon>
        <taxon>Actinomycetaceae</taxon>
        <taxon>Boudabousia</taxon>
    </lineage>
</organism>
<dbReference type="GO" id="GO:0005886">
    <property type="term" value="C:plasma membrane"/>
    <property type="evidence" value="ECO:0007669"/>
    <property type="project" value="UniProtKB-SubCell"/>
</dbReference>
<feature type="transmembrane region" description="Helical" evidence="7">
    <location>
        <begin position="64"/>
        <end position="85"/>
    </location>
</feature>
<dbReference type="RefSeq" id="WP_075361647.1">
    <property type="nucleotide sequence ID" value="NZ_MPDM01000005.1"/>
</dbReference>
<feature type="domain" description="Major facilitator superfamily (MFS) profile" evidence="8">
    <location>
        <begin position="24"/>
        <end position="435"/>
    </location>
</feature>
<dbReference type="SUPFAM" id="SSF103473">
    <property type="entry name" value="MFS general substrate transporter"/>
    <property type="match status" value="1"/>
</dbReference>
<dbReference type="OrthoDB" id="8953821at2"/>
<comment type="caution">
    <text evidence="9">The sequence shown here is derived from an EMBL/GenBank/DDBJ whole genome shotgun (WGS) entry which is preliminary data.</text>
</comment>
<feature type="transmembrane region" description="Helical" evidence="7">
    <location>
        <begin position="163"/>
        <end position="183"/>
    </location>
</feature>
<comment type="subcellular location">
    <subcellularLocation>
        <location evidence="1">Cell membrane</location>
        <topology evidence="1">Multi-pass membrane protein</topology>
    </subcellularLocation>
</comment>
<feature type="transmembrane region" description="Helical" evidence="7">
    <location>
        <begin position="374"/>
        <end position="397"/>
    </location>
</feature>
<evidence type="ECO:0000313" key="9">
    <source>
        <dbReference type="EMBL" id="OKL48617.1"/>
    </source>
</evidence>
<dbReference type="InterPro" id="IPR020846">
    <property type="entry name" value="MFS_dom"/>
</dbReference>
<evidence type="ECO:0000256" key="5">
    <source>
        <dbReference type="ARBA" id="ARBA00022989"/>
    </source>
</evidence>
<dbReference type="PANTHER" id="PTHR43045:SF1">
    <property type="entry name" value="SHIKIMATE TRANSPORTER"/>
    <property type="match status" value="1"/>
</dbReference>
<dbReference type="InterPro" id="IPR011701">
    <property type="entry name" value="MFS"/>
</dbReference>
<feature type="transmembrane region" description="Helical" evidence="7">
    <location>
        <begin position="195"/>
        <end position="214"/>
    </location>
</feature>
<feature type="transmembrane region" description="Helical" evidence="7">
    <location>
        <begin position="409"/>
        <end position="430"/>
    </location>
</feature>
<dbReference type="Proteomes" id="UP000186465">
    <property type="component" value="Unassembled WGS sequence"/>
</dbReference>
<dbReference type="GO" id="GO:0022857">
    <property type="term" value="F:transmembrane transporter activity"/>
    <property type="evidence" value="ECO:0007669"/>
    <property type="project" value="InterPro"/>
</dbReference>
<feature type="transmembrane region" description="Helical" evidence="7">
    <location>
        <begin position="343"/>
        <end position="362"/>
    </location>
</feature>
<evidence type="ECO:0000256" key="3">
    <source>
        <dbReference type="ARBA" id="ARBA00022475"/>
    </source>
</evidence>
<dbReference type="Gene3D" id="1.20.1250.20">
    <property type="entry name" value="MFS general substrate transporter like domains"/>
    <property type="match status" value="2"/>
</dbReference>
<dbReference type="Pfam" id="PF07690">
    <property type="entry name" value="MFS_1"/>
    <property type="match status" value="1"/>
</dbReference>
<protein>
    <recommendedName>
        <fullName evidence="8">Major facilitator superfamily (MFS) profile domain-containing protein</fullName>
    </recommendedName>
</protein>
<accession>A0A1Q5PM54</accession>
<keyword evidence="10" id="KW-1185">Reference proteome</keyword>
<keyword evidence="2" id="KW-0813">Transport</keyword>
<keyword evidence="6 7" id="KW-0472">Membrane</keyword>
<feature type="transmembrane region" description="Helical" evidence="7">
    <location>
        <begin position="287"/>
        <end position="306"/>
    </location>
</feature>
<feature type="transmembrane region" description="Helical" evidence="7">
    <location>
        <begin position="318"/>
        <end position="337"/>
    </location>
</feature>
<evidence type="ECO:0000313" key="10">
    <source>
        <dbReference type="Proteomes" id="UP000186465"/>
    </source>
</evidence>
<dbReference type="PANTHER" id="PTHR43045">
    <property type="entry name" value="SHIKIMATE TRANSPORTER"/>
    <property type="match status" value="1"/>
</dbReference>
<keyword evidence="3" id="KW-1003">Cell membrane</keyword>
<dbReference type="AlphaFoldDB" id="A0A1Q5PM54"/>
<evidence type="ECO:0000256" key="6">
    <source>
        <dbReference type="ARBA" id="ARBA00023136"/>
    </source>
</evidence>
<feature type="transmembrane region" description="Helical" evidence="7">
    <location>
        <begin position="97"/>
        <end position="115"/>
    </location>
</feature>
<evidence type="ECO:0000256" key="2">
    <source>
        <dbReference type="ARBA" id="ARBA00022448"/>
    </source>
</evidence>
<dbReference type="InterPro" id="IPR036259">
    <property type="entry name" value="MFS_trans_sf"/>
</dbReference>
<feature type="transmembrane region" description="Helical" evidence="7">
    <location>
        <begin position="253"/>
        <end position="275"/>
    </location>
</feature>
<evidence type="ECO:0000256" key="4">
    <source>
        <dbReference type="ARBA" id="ARBA00022692"/>
    </source>
</evidence>
<evidence type="ECO:0000259" key="8">
    <source>
        <dbReference type="PROSITE" id="PS50850"/>
    </source>
</evidence>
<evidence type="ECO:0000256" key="7">
    <source>
        <dbReference type="SAM" id="Phobius"/>
    </source>
</evidence>
<gene>
    <name evidence="9" type="ORF">BM477_05255</name>
</gene>
<proteinExistence type="predicted"/>
<dbReference type="PROSITE" id="PS50850">
    <property type="entry name" value="MFS"/>
    <property type="match status" value="1"/>
</dbReference>
<feature type="transmembrane region" description="Helical" evidence="7">
    <location>
        <begin position="121"/>
        <end position="142"/>
    </location>
</feature>
<evidence type="ECO:0000256" key="1">
    <source>
        <dbReference type="ARBA" id="ARBA00004651"/>
    </source>
</evidence>